<reference evidence="1 2" key="1">
    <citation type="journal article" date="2017" name="Environ. Microbiol.">
        <title>Decay of the glycolytic pathway and adaptation to intranuclear parasitism within Enterocytozoonidae microsporidia.</title>
        <authorList>
            <person name="Wiredu Boakye D."/>
            <person name="Jaroenlak P."/>
            <person name="Prachumwat A."/>
            <person name="Williams T.A."/>
            <person name="Bateman K.S."/>
            <person name="Itsathitphaisarn O."/>
            <person name="Sritunyalucksana K."/>
            <person name="Paszkiewicz K.H."/>
            <person name="Moore K.A."/>
            <person name="Stentiford G.D."/>
            <person name="Williams B.A."/>
        </authorList>
    </citation>
    <scope>NUCLEOTIDE SEQUENCE [LARGE SCALE GENOMIC DNA]</scope>
    <source>
        <strain evidence="2">canceri</strain>
    </source>
</reference>
<comment type="caution">
    <text evidence="1">The sequence shown here is derived from an EMBL/GenBank/DDBJ whole genome shotgun (WGS) entry which is preliminary data.</text>
</comment>
<dbReference type="AlphaFoldDB" id="A0A1X0QFH3"/>
<accession>A0A1X0QFH3</accession>
<protein>
    <submittedName>
        <fullName evidence="1">Uncharacterized protein</fullName>
    </submittedName>
</protein>
<dbReference type="EMBL" id="LTAI01000653">
    <property type="protein sequence ID" value="ORD98473.1"/>
    <property type="molecule type" value="Genomic_DNA"/>
</dbReference>
<proteinExistence type="predicted"/>
<organism evidence="1 2">
    <name type="scientific">Hepatospora eriocheir</name>
    <dbReference type="NCBI Taxonomy" id="1081669"/>
    <lineage>
        <taxon>Eukaryota</taxon>
        <taxon>Fungi</taxon>
        <taxon>Fungi incertae sedis</taxon>
        <taxon>Microsporidia</taxon>
        <taxon>Hepatosporidae</taxon>
        <taxon>Hepatospora</taxon>
    </lineage>
</organism>
<gene>
    <name evidence="1" type="ORF">A0H76_2425</name>
</gene>
<evidence type="ECO:0000313" key="2">
    <source>
        <dbReference type="Proteomes" id="UP000192501"/>
    </source>
</evidence>
<sequence>MVPEEKLLSKININERTLVFISNSVYVPPLLKLLINKNRYKKTKIIEGDNLTELITKYFDQFDTFIIINYEVSQSDEDLIRRLTIRDENKRFLRIL</sequence>
<dbReference type="VEuPathDB" id="MicrosporidiaDB:A0H76_2425"/>
<name>A0A1X0QFH3_9MICR</name>
<dbReference type="Proteomes" id="UP000192501">
    <property type="component" value="Unassembled WGS sequence"/>
</dbReference>
<evidence type="ECO:0000313" key="1">
    <source>
        <dbReference type="EMBL" id="ORD98473.1"/>
    </source>
</evidence>